<dbReference type="InterPro" id="IPR029044">
    <property type="entry name" value="Nucleotide-diphossugar_trans"/>
</dbReference>
<accession>A0A8G1EH65</accession>
<keyword evidence="3" id="KW-1185">Reference proteome</keyword>
<name>A0A8G1EH65_9EURY</name>
<protein>
    <submittedName>
        <fullName evidence="2">Glycosyltransferase family 2 protein</fullName>
    </submittedName>
</protein>
<evidence type="ECO:0000313" key="2">
    <source>
        <dbReference type="EMBL" id="QYZ79904.1"/>
    </source>
</evidence>
<dbReference type="InterPro" id="IPR050834">
    <property type="entry name" value="Glycosyltransf_2"/>
</dbReference>
<sequence>MADTPAVSVVIPLYNKGSYIARALNSVFVQTFQNFEVIVVDDGSTDNGAEIVRGFDDPRISLIQQKNAGVSSARNRGIEATRAELIAFLDADDEWMPNHLRTLLKLQDKYPEAGAYGTTYFIKEKDSKAHVASLSEVPREPWEGLLPSYFKAATFGDPPLSASTVAIPRCILKEMDGFNTEEWMGEDIDLWGRIALKYPIAFSWDSKGIYHTEASNRACNRVEPLGEAVFIRTAKEAIDAGKVPPAMQEDLGEYIAQIQIKRAWGNIRAKRPELARDHLNNCVTSKLIREKYWALFWAYVPPSVYEMSSATRRIFTDTMYKARENCLNIFKNWRTHNKIE</sequence>
<dbReference type="Pfam" id="PF00535">
    <property type="entry name" value="Glycos_transf_2"/>
    <property type="match status" value="1"/>
</dbReference>
<dbReference type="Gene3D" id="3.90.550.10">
    <property type="entry name" value="Spore Coat Polysaccharide Biosynthesis Protein SpsA, Chain A"/>
    <property type="match status" value="1"/>
</dbReference>
<dbReference type="OrthoDB" id="46222at2157"/>
<dbReference type="EMBL" id="CP037968">
    <property type="protein sequence ID" value="QYZ79904.1"/>
    <property type="molecule type" value="Genomic_DNA"/>
</dbReference>
<dbReference type="CDD" id="cd00761">
    <property type="entry name" value="Glyco_tranf_GTA_type"/>
    <property type="match status" value="1"/>
</dbReference>
<feature type="domain" description="Glycosyltransferase 2-like" evidence="1">
    <location>
        <begin position="8"/>
        <end position="135"/>
    </location>
</feature>
<dbReference type="InterPro" id="IPR001173">
    <property type="entry name" value="Glyco_trans_2-like"/>
</dbReference>
<dbReference type="AlphaFoldDB" id="A0A8G1EH65"/>
<dbReference type="KEGG" id="mfk:E2N92_10955"/>
<proteinExistence type="predicted"/>
<dbReference type="PANTHER" id="PTHR43685:SF2">
    <property type="entry name" value="GLYCOSYLTRANSFERASE 2-LIKE DOMAIN-CONTAINING PROTEIN"/>
    <property type="match status" value="1"/>
</dbReference>
<organism evidence="2 3">
    <name type="scientific">Methanofollis formosanus</name>
    <dbReference type="NCBI Taxonomy" id="299308"/>
    <lineage>
        <taxon>Archaea</taxon>
        <taxon>Methanobacteriati</taxon>
        <taxon>Methanobacteriota</taxon>
        <taxon>Stenosarchaea group</taxon>
        <taxon>Methanomicrobia</taxon>
        <taxon>Methanomicrobiales</taxon>
        <taxon>Methanomicrobiaceae</taxon>
        <taxon>Methanofollis</taxon>
    </lineage>
</organism>
<dbReference type="RefSeq" id="WP_220681212.1">
    <property type="nucleotide sequence ID" value="NZ_CP037968.1"/>
</dbReference>
<dbReference type="Proteomes" id="UP000826709">
    <property type="component" value="Chromosome"/>
</dbReference>
<evidence type="ECO:0000259" key="1">
    <source>
        <dbReference type="Pfam" id="PF00535"/>
    </source>
</evidence>
<reference evidence="2" key="2">
    <citation type="submission" date="2019-03" db="EMBL/GenBank/DDBJ databases">
        <authorList>
            <person name="Chen S.-C."/>
            <person name="Wu S.-Y."/>
            <person name="Lai M.-C."/>
        </authorList>
    </citation>
    <scope>NUCLEOTIDE SEQUENCE</scope>
    <source>
        <strain evidence="2">ML15</strain>
    </source>
</reference>
<dbReference type="PANTHER" id="PTHR43685">
    <property type="entry name" value="GLYCOSYLTRANSFERASE"/>
    <property type="match status" value="1"/>
</dbReference>
<dbReference type="SUPFAM" id="SSF53448">
    <property type="entry name" value="Nucleotide-diphospho-sugar transferases"/>
    <property type="match status" value="1"/>
</dbReference>
<gene>
    <name evidence="2" type="ORF">E2N92_10955</name>
</gene>
<reference evidence="2" key="1">
    <citation type="journal article" date="2005" name="Int. J. Syst. Evol. Microbiol.">
        <title>Methanofollis formosanus sp. nov., isolated from a fish pond.</title>
        <authorList>
            <person name="Wu S.Y."/>
            <person name="Chen S.C."/>
            <person name="Lai M.C."/>
        </authorList>
    </citation>
    <scope>NUCLEOTIDE SEQUENCE</scope>
    <source>
        <strain evidence="2">ML15</strain>
    </source>
</reference>
<evidence type="ECO:0000313" key="3">
    <source>
        <dbReference type="Proteomes" id="UP000826709"/>
    </source>
</evidence>